<organism evidence="1">
    <name type="scientific">Sinorhizobium medicae</name>
    <dbReference type="NCBI Taxonomy" id="110321"/>
    <lineage>
        <taxon>Bacteria</taxon>
        <taxon>Pseudomonadati</taxon>
        <taxon>Pseudomonadota</taxon>
        <taxon>Alphaproteobacteria</taxon>
        <taxon>Hyphomicrobiales</taxon>
        <taxon>Rhizobiaceae</taxon>
        <taxon>Sinorhizobium/Ensifer group</taxon>
        <taxon>Sinorhizobium</taxon>
    </lineage>
</organism>
<evidence type="ECO:0000313" key="1">
    <source>
        <dbReference type="EMBL" id="VTZ61470.1"/>
    </source>
</evidence>
<dbReference type="Proteomes" id="UP000507954">
    <property type="component" value="Unassembled WGS sequence"/>
</dbReference>
<reference evidence="1" key="1">
    <citation type="submission" date="2019-06" db="EMBL/GenBank/DDBJ databases">
        <authorList>
            <person name="Le Quere A."/>
            <person name="Colella S."/>
        </authorList>
    </citation>
    <scope>NUCLEOTIDE SEQUENCE</scope>
    <source>
        <strain evidence="1">EmedicaeMD41</strain>
    </source>
</reference>
<proteinExistence type="predicted"/>
<protein>
    <submittedName>
        <fullName evidence="1">Uncharacterized protein</fullName>
    </submittedName>
</protein>
<name>A0A508WV90_9HYPH</name>
<dbReference type="EMBL" id="CABFNB010000092">
    <property type="protein sequence ID" value="VTZ61470.1"/>
    <property type="molecule type" value="Genomic_DNA"/>
</dbReference>
<gene>
    <name evidence="1" type="ORF">EMEDMD4_270246</name>
</gene>
<sequence>MDNVMQGLPQSRLKGSWRKRSGEKKVPLWNISNFPGVMEQANFQGRHCNNEIYDRGRADDR</sequence>
<dbReference type="AlphaFoldDB" id="A0A508WV90"/>
<accession>A0A508WV90</accession>